<dbReference type="GO" id="GO:0016740">
    <property type="term" value="F:transferase activity"/>
    <property type="evidence" value="ECO:0007669"/>
    <property type="project" value="UniProtKB-KW"/>
</dbReference>
<proteinExistence type="predicted"/>
<keyword evidence="2" id="KW-0808">Transferase</keyword>
<evidence type="ECO:0000313" key="3">
    <source>
        <dbReference type="Proteomes" id="UP001320119"/>
    </source>
</evidence>
<keyword evidence="3" id="KW-1185">Reference proteome</keyword>
<reference evidence="2 3" key="1">
    <citation type="journal article" date="2022" name="IScience">
        <title>An ultrasensitive nanofiber-based assay for enzymatic hydrolysis and deep-sea microbial degradation of cellulose.</title>
        <authorList>
            <person name="Tsudome M."/>
            <person name="Tachioka M."/>
            <person name="Miyazaki M."/>
            <person name="Uchimura K."/>
            <person name="Tsuda M."/>
            <person name="Takaki Y."/>
            <person name="Deguchi S."/>
        </authorList>
    </citation>
    <scope>NUCLEOTIDE SEQUENCE [LARGE SCALE GENOMIC DNA]</scope>
    <source>
        <strain evidence="2 3">GE09</strain>
    </source>
</reference>
<gene>
    <name evidence="2" type="ORF">MARGE09_P2721</name>
</gene>
<organism evidence="2 3">
    <name type="scientific">Marinagarivorans cellulosilyticus</name>
    <dbReference type="NCBI Taxonomy" id="2721545"/>
    <lineage>
        <taxon>Bacteria</taxon>
        <taxon>Pseudomonadati</taxon>
        <taxon>Pseudomonadota</taxon>
        <taxon>Gammaproteobacteria</taxon>
        <taxon>Cellvibrionales</taxon>
        <taxon>Cellvibrionaceae</taxon>
        <taxon>Marinagarivorans</taxon>
    </lineage>
</organism>
<dbReference type="KEGG" id="marq:MARGE09_P2721"/>
<dbReference type="EMBL" id="AP023086">
    <property type="protein sequence ID" value="BCD98520.1"/>
    <property type="molecule type" value="Genomic_DNA"/>
</dbReference>
<dbReference type="Proteomes" id="UP001320119">
    <property type="component" value="Chromosome"/>
</dbReference>
<dbReference type="InterPro" id="IPR002654">
    <property type="entry name" value="Glyco_trans_25"/>
</dbReference>
<sequence>MQSSTASYSAPLIYVINLPEATQRRAHVASRLKNAALNHEMVCGVKGSELSPEEISQAYDSRANTKHYRRALSIGEIGCYLSHRQCWQKLLSSQHKWAVILEDDIEIKAQLTSLLYAIPKSINCDIVKLSDDSHCKTIAHKTLPPDFEWVTYKRIPNCTTGYIITRSGAQKLLSRTKIYRPIDIDMQFHNELNLKVCGIKPYPIWPSTHFESHIDAQGRGGSRKTFTWPWRNWQYRLQLFWQRTKPSMNIETIDQ</sequence>
<dbReference type="AlphaFoldDB" id="A0AAN2BL08"/>
<dbReference type="Pfam" id="PF01755">
    <property type="entry name" value="Glyco_transf_25"/>
    <property type="match status" value="1"/>
</dbReference>
<protein>
    <submittedName>
        <fullName evidence="2">Glycosyl transferase, family 25</fullName>
    </submittedName>
</protein>
<evidence type="ECO:0000313" key="2">
    <source>
        <dbReference type="EMBL" id="BCD98520.1"/>
    </source>
</evidence>
<accession>A0AAN2BL08</accession>
<evidence type="ECO:0000259" key="1">
    <source>
        <dbReference type="Pfam" id="PF01755"/>
    </source>
</evidence>
<dbReference type="CDD" id="cd06532">
    <property type="entry name" value="Glyco_transf_25"/>
    <property type="match status" value="1"/>
</dbReference>
<name>A0AAN2BL08_9GAMM</name>
<dbReference type="RefSeq" id="WP_236982913.1">
    <property type="nucleotide sequence ID" value="NZ_AP023086.1"/>
</dbReference>
<feature type="domain" description="Glycosyl transferase family 25" evidence="1">
    <location>
        <begin position="13"/>
        <end position="184"/>
    </location>
</feature>